<dbReference type="RefSeq" id="WP_039610547.1">
    <property type="nucleotide sequence ID" value="NZ_JWIC01000007.1"/>
</dbReference>
<sequence>MQLVELKPDDPNVQDLFAEIDRLMNTLYPIASDQSLALEELNQPNVRAVGLKDESEIVACGAIVKQFDKRLYGEIKRLYVKPSYRGKGLSKRIMQILLHYAGDAQIPLIRLETGVKQAESIKLYESLGFERCERFGLYRDNPLSVFMSLSLQTD</sequence>
<evidence type="ECO:0000313" key="5">
    <source>
        <dbReference type="Proteomes" id="UP000031327"/>
    </source>
</evidence>
<dbReference type="Pfam" id="PF00583">
    <property type="entry name" value="Acetyltransf_1"/>
    <property type="match status" value="1"/>
</dbReference>
<reference evidence="4 5" key="1">
    <citation type="submission" date="2014-12" db="EMBL/GenBank/DDBJ databases">
        <title>Draft Genome Sequence of Pseudoalteromonas luteoviolacea HI1.</title>
        <authorList>
            <person name="Asahina A.Y."/>
            <person name="Hadfield M.G."/>
        </authorList>
    </citation>
    <scope>NUCLEOTIDE SEQUENCE [LARGE SCALE GENOMIC DNA]</scope>
    <source>
        <strain evidence="4 5">HI1</strain>
    </source>
</reference>
<name>A0A0C1Q962_9GAMM</name>
<dbReference type="GO" id="GO:0016747">
    <property type="term" value="F:acyltransferase activity, transferring groups other than amino-acyl groups"/>
    <property type="evidence" value="ECO:0007669"/>
    <property type="project" value="InterPro"/>
</dbReference>
<dbReference type="AlphaFoldDB" id="A0A0C1Q962"/>
<evidence type="ECO:0000256" key="2">
    <source>
        <dbReference type="ARBA" id="ARBA00023315"/>
    </source>
</evidence>
<gene>
    <name evidence="4" type="ORF">JF50_16765</name>
</gene>
<dbReference type="EMBL" id="JWIC01000007">
    <property type="protein sequence ID" value="KID55975.1"/>
    <property type="molecule type" value="Genomic_DNA"/>
</dbReference>
<comment type="caution">
    <text evidence="4">The sequence shown here is derived from an EMBL/GenBank/DDBJ whole genome shotgun (WGS) entry which is preliminary data.</text>
</comment>
<dbReference type="SUPFAM" id="SSF55729">
    <property type="entry name" value="Acyl-CoA N-acyltransferases (Nat)"/>
    <property type="match status" value="1"/>
</dbReference>
<evidence type="ECO:0000259" key="3">
    <source>
        <dbReference type="PROSITE" id="PS51186"/>
    </source>
</evidence>
<dbReference type="Proteomes" id="UP000031327">
    <property type="component" value="Unassembled WGS sequence"/>
</dbReference>
<accession>A0A0C1Q962</accession>
<dbReference type="PANTHER" id="PTHR43877:SF5">
    <property type="entry name" value="BLL8307 PROTEIN"/>
    <property type="match status" value="1"/>
</dbReference>
<dbReference type="Gene3D" id="3.40.630.30">
    <property type="match status" value="1"/>
</dbReference>
<feature type="domain" description="N-acetyltransferase" evidence="3">
    <location>
        <begin position="4"/>
        <end position="152"/>
    </location>
</feature>
<evidence type="ECO:0000313" key="4">
    <source>
        <dbReference type="EMBL" id="KID55975.1"/>
    </source>
</evidence>
<dbReference type="OrthoDB" id="9803233at2"/>
<dbReference type="CDD" id="cd04301">
    <property type="entry name" value="NAT_SF"/>
    <property type="match status" value="1"/>
</dbReference>
<evidence type="ECO:0000256" key="1">
    <source>
        <dbReference type="ARBA" id="ARBA00022679"/>
    </source>
</evidence>
<keyword evidence="2" id="KW-0012">Acyltransferase</keyword>
<keyword evidence="1 4" id="KW-0808">Transferase</keyword>
<dbReference type="PROSITE" id="PS51186">
    <property type="entry name" value="GNAT"/>
    <property type="match status" value="1"/>
</dbReference>
<organism evidence="4 5">
    <name type="scientific">Pseudoalteromonas luteoviolacea</name>
    <dbReference type="NCBI Taxonomy" id="43657"/>
    <lineage>
        <taxon>Bacteria</taxon>
        <taxon>Pseudomonadati</taxon>
        <taxon>Pseudomonadota</taxon>
        <taxon>Gammaproteobacteria</taxon>
        <taxon>Alteromonadales</taxon>
        <taxon>Pseudoalteromonadaceae</taxon>
        <taxon>Pseudoalteromonas</taxon>
    </lineage>
</organism>
<dbReference type="PANTHER" id="PTHR43877">
    <property type="entry name" value="AMINOALKYLPHOSPHONATE N-ACETYLTRANSFERASE-RELATED-RELATED"/>
    <property type="match status" value="1"/>
</dbReference>
<dbReference type="InterPro" id="IPR016181">
    <property type="entry name" value="Acyl_CoA_acyltransferase"/>
</dbReference>
<proteinExistence type="predicted"/>
<dbReference type="InterPro" id="IPR000182">
    <property type="entry name" value="GNAT_dom"/>
</dbReference>
<protein>
    <submittedName>
        <fullName evidence="4">Acetyltransferase</fullName>
    </submittedName>
</protein>
<dbReference type="InterPro" id="IPR050832">
    <property type="entry name" value="Bact_Acetyltransf"/>
</dbReference>